<evidence type="ECO:0000313" key="2">
    <source>
        <dbReference type="Proteomes" id="UP000034119"/>
    </source>
</evidence>
<sequence length="275" mass="30912">MILHNLLRVLLKAKLKILSRATLKKHRPTVIAVVGEGKTGIAREAIYTVLKEQYPTRRNLEYPFADFALPLTILGVRSYPTNYGQWLKILIKAAFQLLFLPSHKNFLVLEVGYVHKPTFDYFWQITQPQVLVICGPAPYLSSSQTAPQVIKVKEPASLQNYLTAAQKVGRIFGISLKDSQKSLAHFRLPQARIRIIPSQLGGVIVDATYQYFPPDKKAVEEILKALPGKRIEISPQNLSAGIEKAKEKEGQTIVLTGPYVKMWPTLTALARDPWS</sequence>
<protein>
    <recommendedName>
        <fullName evidence="3">Mur ligase central domain-containing protein</fullName>
    </recommendedName>
</protein>
<name>A0A0G1VGW5_9BACT</name>
<comment type="caution">
    <text evidence="1">The sequence shown here is derived from an EMBL/GenBank/DDBJ whole genome shotgun (WGS) entry which is preliminary data.</text>
</comment>
<reference evidence="1 2" key="1">
    <citation type="journal article" date="2015" name="Nature">
        <title>rRNA introns, odd ribosomes, and small enigmatic genomes across a large radiation of phyla.</title>
        <authorList>
            <person name="Brown C.T."/>
            <person name="Hug L.A."/>
            <person name="Thomas B.C."/>
            <person name="Sharon I."/>
            <person name="Castelle C.J."/>
            <person name="Singh A."/>
            <person name="Wilkins M.J."/>
            <person name="Williams K.H."/>
            <person name="Banfield J.F."/>
        </authorList>
    </citation>
    <scope>NUCLEOTIDE SEQUENCE [LARGE SCALE GENOMIC DNA]</scope>
</reference>
<gene>
    <name evidence="1" type="ORF">UY40_C0012G0003</name>
</gene>
<evidence type="ECO:0000313" key="1">
    <source>
        <dbReference type="EMBL" id="KKW05656.1"/>
    </source>
</evidence>
<dbReference type="AlphaFoldDB" id="A0A0G1VGW5"/>
<proteinExistence type="predicted"/>
<dbReference type="STRING" id="1618342.UY40_C0012G0003"/>
<dbReference type="EMBL" id="LCPW01000012">
    <property type="protein sequence ID" value="KKW05656.1"/>
    <property type="molecule type" value="Genomic_DNA"/>
</dbReference>
<accession>A0A0G1VGW5</accession>
<evidence type="ECO:0008006" key="3">
    <source>
        <dbReference type="Google" id="ProtNLM"/>
    </source>
</evidence>
<organism evidence="1 2">
    <name type="scientific">candidate division CPR1 bacterium GW2011_GWC1_49_13</name>
    <dbReference type="NCBI Taxonomy" id="1618342"/>
    <lineage>
        <taxon>Bacteria</taxon>
        <taxon>candidate division CPR1</taxon>
    </lineage>
</organism>
<dbReference type="Proteomes" id="UP000034119">
    <property type="component" value="Unassembled WGS sequence"/>
</dbReference>